<evidence type="ECO:0000256" key="1">
    <source>
        <dbReference type="ARBA" id="ARBA00004370"/>
    </source>
</evidence>
<proteinExistence type="predicted"/>
<evidence type="ECO:0000313" key="13">
    <source>
        <dbReference type="Proteomes" id="UP000543030"/>
    </source>
</evidence>
<evidence type="ECO:0000259" key="11">
    <source>
        <dbReference type="PROSITE" id="PS51007"/>
    </source>
</evidence>
<keyword evidence="7 9" id="KW-0472">Membrane</keyword>
<dbReference type="AlphaFoldDB" id="A0A840RIB5"/>
<feature type="signal peptide" evidence="10">
    <location>
        <begin position="1"/>
        <end position="22"/>
    </location>
</feature>
<keyword evidence="13" id="KW-1185">Reference proteome</keyword>
<feature type="binding site" description="covalent" evidence="8">
    <location>
        <position position="54"/>
    </location>
    <ligand>
        <name>heme c</name>
        <dbReference type="ChEBI" id="CHEBI:61717"/>
    </ligand>
</feature>
<dbReference type="SUPFAM" id="SSF46626">
    <property type="entry name" value="Cytochrome c"/>
    <property type="match status" value="1"/>
</dbReference>
<accession>A0A840RIB5</accession>
<dbReference type="EMBL" id="JACHHN010000009">
    <property type="protein sequence ID" value="MBB5193065.1"/>
    <property type="molecule type" value="Genomic_DNA"/>
</dbReference>
<dbReference type="PROSITE" id="PS51007">
    <property type="entry name" value="CYTC"/>
    <property type="match status" value="1"/>
</dbReference>
<evidence type="ECO:0000256" key="8">
    <source>
        <dbReference type="PIRSR" id="PIRSR602326-1"/>
    </source>
</evidence>
<evidence type="ECO:0000256" key="6">
    <source>
        <dbReference type="ARBA" id="ARBA00023004"/>
    </source>
</evidence>
<evidence type="ECO:0000256" key="10">
    <source>
        <dbReference type="SAM" id="SignalP"/>
    </source>
</evidence>
<evidence type="ECO:0000256" key="3">
    <source>
        <dbReference type="ARBA" id="ARBA00022692"/>
    </source>
</evidence>
<reference evidence="12 13" key="1">
    <citation type="submission" date="2020-08" db="EMBL/GenBank/DDBJ databases">
        <title>Genomic Encyclopedia of Type Strains, Phase IV (KMG-IV): sequencing the most valuable type-strain genomes for metagenomic binning, comparative biology and taxonomic classification.</title>
        <authorList>
            <person name="Goeker M."/>
        </authorList>
    </citation>
    <scope>NUCLEOTIDE SEQUENCE [LARGE SCALE GENOMIC DNA]</scope>
    <source>
        <strain evidence="12 13">DSM 18233</strain>
    </source>
</reference>
<feature type="transmembrane region" description="Helical" evidence="9">
    <location>
        <begin position="229"/>
        <end position="248"/>
    </location>
</feature>
<dbReference type="GO" id="GO:0016020">
    <property type="term" value="C:membrane"/>
    <property type="evidence" value="ECO:0007669"/>
    <property type="project" value="UniProtKB-SubCell"/>
</dbReference>
<keyword evidence="5 9" id="KW-1133">Transmembrane helix</keyword>
<comment type="caution">
    <text evidence="12">The sequence shown here is derived from an EMBL/GenBank/DDBJ whole genome shotgun (WGS) entry which is preliminary data.</text>
</comment>
<protein>
    <submittedName>
        <fullName evidence="12">Ubiquinol-cytochrome c reductase cytochrome c1 subunit</fullName>
    </submittedName>
</protein>
<dbReference type="PANTHER" id="PTHR10266">
    <property type="entry name" value="CYTOCHROME C1"/>
    <property type="match status" value="1"/>
</dbReference>
<keyword evidence="10" id="KW-0732">Signal</keyword>
<comment type="subcellular location">
    <subcellularLocation>
        <location evidence="1">Membrane</location>
    </subcellularLocation>
</comment>
<dbReference type="Gene3D" id="1.10.760.10">
    <property type="entry name" value="Cytochrome c-like domain"/>
    <property type="match status" value="1"/>
</dbReference>
<gene>
    <name evidence="12" type="ORF">HNQ50_003819</name>
</gene>
<dbReference type="Proteomes" id="UP000543030">
    <property type="component" value="Unassembled WGS sequence"/>
</dbReference>
<evidence type="ECO:0000256" key="7">
    <source>
        <dbReference type="ARBA" id="ARBA00023136"/>
    </source>
</evidence>
<evidence type="ECO:0000256" key="4">
    <source>
        <dbReference type="ARBA" id="ARBA00022723"/>
    </source>
</evidence>
<evidence type="ECO:0000256" key="9">
    <source>
        <dbReference type="SAM" id="Phobius"/>
    </source>
</evidence>
<keyword evidence="6 8" id="KW-0408">Iron</keyword>
<feature type="chain" id="PRO_5032898692" evidence="10">
    <location>
        <begin position="23"/>
        <end position="258"/>
    </location>
</feature>
<dbReference type="InterPro" id="IPR002326">
    <property type="entry name" value="Cyt_c1"/>
</dbReference>
<dbReference type="Pfam" id="PF02167">
    <property type="entry name" value="Cytochrom_C1"/>
    <property type="match status" value="1"/>
</dbReference>
<feature type="binding site" description="covalent" evidence="8">
    <location>
        <position position="58"/>
    </location>
    <ligand>
        <name>heme c</name>
        <dbReference type="ChEBI" id="CHEBI:61717"/>
    </ligand>
</feature>
<dbReference type="InterPro" id="IPR009056">
    <property type="entry name" value="Cyt_c-like_dom"/>
</dbReference>
<dbReference type="InterPro" id="IPR036909">
    <property type="entry name" value="Cyt_c-like_dom_sf"/>
</dbReference>
<evidence type="ECO:0000256" key="5">
    <source>
        <dbReference type="ARBA" id="ARBA00022989"/>
    </source>
</evidence>
<dbReference type="GO" id="GO:0009055">
    <property type="term" value="F:electron transfer activity"/>
    <property type="evidence" value="ECO:0007669"/>
    <property type="project" value="InterPro"/>
</dbReference>
<dbReference type="GO" id="GO:0046872">
    <property type="term" value="F:metal ion binding"/>
    <property type="evidence" value="ECO:0007669"/>
    <property type="project" value="UniProtKB-KW"/>
</dbReference>
<evidence type="ECO:0000313" key="12">
    <source>
        <dbReference type="EMBL" id="MBB5193065.1"/>
    </source>
</evidence>
<sequence length="258" mass="29355">MKLNLRVWLVAAVLCLPLAAFAEEEGGPALDKAPVNLQDVESLQRGAQTFTNYCLSCHGAALLRYNRLTDLGLTEDQIKKNLMFTTDKVGNPMRVAMQVNDAKVWLGAAPPDLSVEARARGADWLYTYLRSFYRDDSRPTGWNNLVFDKVGMPHVLWELQGIQEPVYKTEKVNGKDVQELEKLKLVKTGLLTRLDGDNVDSAEYDKRVGDLVNFMVYMSEPAQVHREQIGYAVLLFLIFILFPLVYLLKLDYWKDVEH</sequence>
<evidence type="ECO:0000256" key="2">
    <source>
        <dbReference type="ARBA" id="ARBA00022617"/>
    </source>
</evidence>
<organism evidence="12 13">
    <name type="scientific">Silvimonas terrae</name>
    <dbReference type="NCBI Taxonomy" id="300266"/>
    <lineage>
        <taxon>Bacteria</taxon>
        <taxon>Pseudomonadati</taxon>
        <taxon>Pseudomonadota</taxon>
        <taxon>Betaproteobacteria</taxon>
        <taxon>Neisseriales</taxon>
        <taxon>Chitinibacteraceae</taxon>
        <taxon>Silvimonas</taxon>
    </lineage>
</organism>
<keyword evidence="2 8" id="KW-0349">Heme</keyword>
<dbReference type="GO" id="GO:0020037">
    <property type="term" value="F:heme binding"/>
    <property type="evidence" value="ECO:0007669"/>
    <property type="project" value="InterPro"/>
</dbReference>
<comment type="cofactor">
    <cofactor evidence="8">
        <name>heme c</name>
        <dbReference type="ChEBI" id="CHEBI:61717"/>
    </cofactor>
    <text evidence="8">Binds 1 heme c group covalently per subunit.</text>
</comment>
<dbReference type="PANTHER" id="PTHR10266:SF3">
    <property type="entry name" value="CYTOCHROME C1, HEME PROTEIN, MITOCHONDRIAL"/>
    <property type="match status" value="1"/>
</dbReference>
<feature type="binding site" description="covalent" evidence="8">
    <location>
        <position position="57"/>
    </location>
    <ligand>
        <name>heme c</name>
        <dbReference type="ChEBI" id="CHEBI:61717"/>
    </ligand>
</feature>
<dbReference type="RefSeq" id="WP_184102718.1">
    <property type="nucleotide sequence ID" value="NZ_JACHHN010000009.1"/>
</dbReference>
<name>A0A840RIB5_9NEIS</name>
<keyword evidence="4 8" id="KW-0479">Metal-binding</keyword>
<dbReference type="PRINTS" id="PR00603">
    <property type="entry name" value="CYTOCHROMEC1"/>
</dbReference>
<keyword evidence="3 9" id="KW-0812">Transmembrane</keyword>
<feature type="domain" description="Cytochrome c" evidence="11">
    <location>
        <begin position="41"/>
        <end position="129"/>
    </location>
</feature>